<reference evidence="2 3" key="1">
    <citation type="submission" date="2024-01" db="EMBL/GenBank/DDBJ databases">
        <title>Genome assemblies of Stephania.</title>
        <authorList>
            <person name="Yang L."/>
        </authorList>
    </citation>
    <scope>NUCLEOTIDE SEQUENCE [LARGE SCALE GENOMIC DNA]</scope>
    <source>
        <strain evidence="2">JXDWG</strain>
        <tissue evidence="2">Leaf</tissue>
    </source>
</reference>
<organism evidence="2 3">
    <name type="scientific">Stephania cephalantha</name>
    <dbReference type="NCBI Taxonomy" id="152367"/>
    <lineage>
        <taxon>Eukaryota</taxon>
        <taxon>Viridiplantae</taxon>
        <taxon>Streptophyta</taxon>
        <taxon>Embryophyta</taxon>
        <taxon>Tracheophyta</taxon>
        <taxon>Spermatophyta</taxon>
        <taxon>Magnoliopsida</taxon>
        <taxon>Ranunculales</taxon>
        <taxon>Menispermaceae</taxon>
        <taxon>Menispermoideae</taxon>
        <taxon>Cissampelideae</taxon>
        <taxon>Stephania</taxon>
    </lineage>
</organism>
<name>A0AAP0E1N9_9MAGN</name>
<accession>A0AAP0E1N9</accession>
<evidence type="ECO:0000313" key="3">
    <source>
        <dbReference type="Proteomes" id="UP001419268"/>
    </source>
</evidence>
<protein>
    <submittedName>
        <fullName evidence="2">Uncharacterized protein</fullName>
    </submittedName>
</protein>
<proteinExistence type="predicted"/>
<feature type="region of interest" description="Disordered" evidence="1">
    <location>
        <begin position="1"/>
        <end position="21"/>
    </location>
</feature>
<dbReference type="AlphaFoldDB" id="A0AAP0E1N9"/>
<gene>
    <name evidence="2" type="ORF">Scep_030011</name>
</gene>
<comment type="caution">
    <text evidence="2">The sequence shown here is derived from an EMBL/GenBank/DDBJ whole genome shotgun (WGS) entry which is preliminary data.</text>
</comment>
<dbReference type="EMBL" id="JBBNAG010000013">
    <property type="protein sequence ID" value="KAK9083540.1"/>
    <property type="molecule type" value="Genomic_DNA"/>
</dbReference>
<sequence length="66" mass="6663">MAGVAKQSGGRARAAQRRGVARCDGGRRVGVRATSDVGSAAASNAVNDAMALLYAGNQVKGSECFH</sequence>
<dbReference type="Proteomes" id="UP001419268">
    <property type="component" value="Unassembled WGS sequence"/>
</dbReference>
<evidence type="ECO:0000313" key="2">
    <source>
        <dbReference type="EMBL" id="KAK9083540.1"/>
    </source>
</evidence>
<evidence type="ECO:0000256" key="1">
    <source>
        <dbReference type="SAM" id="MobiDB-lite"/>
    </source>
</evidence>
<keyword evidence="3" id="KW-1185">Reference proteome</keyword>